<name>A0A1H8C0R9_9MICO</name>
<dbReference type="SUPFAM" id="SSF53067">
    <property type="entry name" value="Actin-like ATPase domain"/>
    <property type="match status" value="2"/>
</dbReference>
<comment type="caution">
    <text evidence="2">The sequence shown here is derived from an EMBL/GenBank/DDBJ whole genome shotgun (WGS) entry which is preliminary data.</text>
</comment>
<protein>
    <submittedName>
        <fullName evidence="2">Type IV pilus assembly protein PilM</fullName>
    </submittedName>
</protein>
<feature type="domain" description="SHS2" evidence="1">
    <location>
        <begin position="5"/>
        <end position="175"/>
    </location>
</feature>
<dbReference type="Proteomes" id="UP000297654">
    <property type="component" value="Unassembled WGS sequence"/>
</dbReference>
<evidence type="ECO:0000313" key="2">
    <source>
        <dbReference type="EMBL" id="TFB89208.1"/>
    </source>
</evidence>
<sequence>MRSRVVGIDIGTSTVRAVELSGADTDTPTLLHYFEEPLPVGAVFRGEVIDVEIVAAALKRMWGADKFSSRDVVVGMGNSRVVARNLSVPSMSMRRIRESLPFQVQDLLSFPVNDALLDFYPISETAGEGDSGPQIKGLLIAAAKDVVAANLKVAKAAKLSAIAVDLMPFALSRAITHGTNTDRVIAQIDVGSGKTSVVITDGGIPQFVRLLPAGGNDLTKALKTQLGIDEEAAESLKRTVGLTRSPEPDQEEAASIIREVTYDLLEGLRNTLSYFSNSRLDLTVTQIVLTGGGTHLLGFDAALSELAKLPIVFADPTGIGVGSELDPVALRATQSTFLVAVGLALGSRVGVSLETKIGGEPRADLMPPEVAAGRHAKGLRRRLAVAVGVVLAAVLVGMLFVASLAGTGTADLKIAQHRTALLHGEENQFYELNKAENDLAKSNAAHEIAVAEQIDWQEQLGAVTDALPAGVTIDSVTVSTATTDAGIETDVVVPTDAVATVEMNLTSPTLPSIPAWLDAMNGLVGFVDASPGAMSRSETGTYSATLTLHLNDAIYVSNAEESEK</sequence>
<dbReference type="OrthoDB" id="1926201at2"/>
<dbReference type="Gene3D" id="3.30.420.40">
    <property type="match status" value="2"/>
</dbReference>
<dbReference type="InterPro" id="IPR043129">
    <property type="entry name" value="ATPase_NBD"/>
</dbReference>
<dbReference type="PANTHER" id="PTHR32432">
    <property type="entry name" value="CELL DIVISION PROTEIN FTSA-RELATED"/>
    <property type="match status" value="1"/>
</dbReference>
<proteinExistence type="predicted"/>
<evidence type="ECO:0000313" key="3">
    <source>
        <dbReference type="Proteomes" id="UP000297654"/>
    </source>
</evidence>
<accession>A0A1H8C0R9</accession>
<dbReference type="CDD" id="cd24049">
    <property type="entry name" value="ASKHA_NBD_PilM"/>
    <property type="match status" value="1"/>
</dbReference>
<dbReference type="SMART" id="SM00842">
    <property type="entry name" value="FtsA"/>
    <property type="match status" value="1"/>
</dbReference>
<dbReference type="InterPro" id="IPR005883">
    <property type="entry name" value="PilM"/>
</dbReference>
<dbReference type="EMBL" id="SOFF01000030">
    <property type="protein sequence ID" value="TFB89208.1"/>
    <property type="molecule type" value="Genomic_DNA"/>
</dbReference>
<reference evidence="2 3" key="1">
    <citation type="submission" date="2019-03" db="EMBL/GenBank/DDBJ databases">
        <title>Genomics of glacier-inhabiting Cryobacterium strains.</title>
        <authorList>
            <person name="Liu Q."/>
            <person name="Xin Y.-H."/>
        </authorList>
    </citation>
    <scope>NUCLEOTIDE SEQUENCE [LARGE SCALE GENOMIC DNA]</scope>
    <source>
        <strain evidence="2 3">Hh15</strain>
    </source>
</reference>
<dbReference type="NCBIfam" id="TIGR01175">
    <property type="entry name" value="pilM"/>
    <property type="match status" value="1"/>
</dbReference>
<dbReference type="Pfam" id="PF11104">
    <property type="entry name" value="PilM_2"/>
    <property type="match status" value="1"/>
</dbReference>
<dbReference type="GO" id="GO:0051301">
    <property type="term" value="P:cell division"/>
    <property type="evidence" value="ECO:0007669"/>
    <property type="project" value="InterPro"/>
</dbReference>
<organism evidence="2 3">
    <name type="scientific">Cryobacterium luteum</name>
    <dbReference type="NCBI Taxonomy" id="1424661"/>
    <lineage>
        <taxon>Bacteria</taxon>
        <taxon>Bacillati</taxon>
        <taxon>Actinomycetota</taxon>
        <taxon>Actinomycetes</taxon>
        <taxon>Micrococcales</taxon>
        <taxon>Microbacteriaceae</taxon>
        <taxon>Cryobacterium</taxon>
    </lineage>
</organism>
<dbReference type="PANTHER" id="PTHR32432:SF3">
    <property type="entry name" value="ETHANOLAMINE UTILIZATION PROTEIN EUTJ"/>
    <property type="match status" value="1"/>
</dbReference>
<dbReference type="InterPro" id="IPR050696">
    <property type="entry name" value="FtsA/MreB"/>
</dbReference>
<dbReference type="AlphaFoldDB" id="A0A1H8C0R9"/>
<keyword evidence="3" id="KW-1185">Reference proteome</keyword>
<evidence type="ECO:0000259" key="1">
    <source>
        <dbReference type="SMART" id="SM00842"/>
    </source>
</evidence>
<dbReference type="Gene3D" id="3.30.1490.300">
    <property type="match status" value="1"/>
</dbReference>
<dbReference type="InterPro" id="IPR003494">
    <property type="entry name" value="SHS2_FtsA"/>
</dbReference>
<dbReference type="STRING" id="1424661.SAMN05216281_102195"/>
<gene>
    <name evidence="2" type="primary">pilM</name>
    <name evidence="2" type="ORF">E3O10_10015</name>
</gene>
<dbReference type="RefSeq" id="WP_092107195.1">
    <property type="nucleotide sequence ID" value="NZ_FOCN01000002.1"/>
</dbReference>